<dbReference type="AlphaFoldDB" id="A0ABC8LAU7"/>
<gene>
    <name evidence="1" type="ORF">ERUC_LOCUS33147</name>
</gene>
<protein>
    <submittedName>
        <fullName evidence="1">Uncharacterized protein</fullName>
    </submittedName>
</protein>
<name>A0ABC8LAU7_ERUVS</name>
<accession>A0ABC8LAU7</accession>
<proteinExistence type="predicted"/>
<comment type="caution">
    <text evidence="1">The sequence shown here is derived from an EMBL/GenBank/DDBJ whole genome shotgun (WGS) entry which is preliminary data.</text>
</comment>
<dbReference type="Proteomes" id="UP001642260">
    <property type="component" value="Unassembled WGS sequence"/>
</dbReference>
<keyword evidence="2" id="KW-1185">Reference proteome</keyword>
<organism evidence="1 2">
    <name type="scientific">Eruca vesicaria subsp. sativa</name>
    <name type="common">Garden rocket</name>
    <name type="synonym">Eruca sativa</name>
    <dbReference type="NCBI Taxonomy" id="29727"/>
    <lineage>
        <taxon>Eukaryota</taxon>
        <taxon>Viridiplantae</taxon>
        <taxon>Streptophyta</taxon>
        <taxon>Embryophyta</taxon>
        <taxon>Tracheophyta</taxon>
        <taxon>Spermatophyta</taxon>
        <taxon>Magnoliopsida</taxon>
        <taxon>eudicotyledons</taxon>
        <taxon>Gunneridae</taxon>
        <taxon>Pentapetalae</taxon>
        <taxon>rosids</taxon>
        <taxon>malvids</taxon>
        <taxon>Brassicales</taxon>
        <taxon>Brassicaceae</taxon>
        <taxon>Brassiceae</taxon>
        <taxon>Eruca</taxon>
    </lineage>
</organism>
<reference evidence="1 2" key="1">
    <citation type="submission" date="2022-03" db="EMBL/GenBank/DDBJ databases">
        <authorList>
            <person name="Macdonald S."/>
            <person name="Ahmed S."/>
            <person name="Newling K."/>
        </authorList>
    </citation>
    <scope>NUCLEOTIDE SEQUENCE [LARGE SCALE GENOMIC DNA]</scope>
</reference>
<evidence type="ECO:0000313" key="1">
    <source>
        <dbReference type="EMBL" id="CAH8380291.1"/>
    </source>
</evidence>
<sequence length="148" mass="16926">MERTYITKMEHKFVFLYFVLSAMLENRVYKPDKPSQEDSGKLELRWESNITHIVQTQEQAHHPTTSSPSLQAEDLISRKLKTLTRESSRLDLGKVSSRFTAINLGNMCGGDDDSFKLHQGQLINDLSSVFQSFIFTELSPKVCSFFSS</sequence>
<dbReference type="EMBL" id="CAKOAT010486266">
    <property type="protein sequence ID" value="CAH8380291.1"/>
    <property type="molecule type" value="Genomic_DNA"/>
</dbReference>
<evidence type="ECO:0000313" key="2">
    <source>
        <dbReference type="Proteomes" id="UP001642260"/>
    </source>
</evidence>